<dbReference type="EMBL" id="AP024355">
    <property type="protein sequence ID" value="BCR06279.1"/>
    <property type="molecule type" value="Genomic_DNA"/>
</dbReference>
<keyword evidence="3" id="KW-0804">Transcription</keyword>
<proteinExistence type="predicted"/>
<dbReference type="SUPFAM" id="SSF48498">
    <property type="entry name" value="Tetracyclin repressor-like, C-terminal domain"/>
    <property type="match status" value="1"/>
</dbReference>
<name>A0ABN6E398_9BACT</name>
<evidence type="ECO:0000259" key="5">
    <source>
        <dbReference type="PROSITE" id="PS50977"/>
    </source>
</evidence>
<dbReference type="Pfam" id="PF16925">
    <property type="entry name" value="TetR_C_13"/>
    <property type="match status" value="1"/>
</dbReference>
<dbReference type="Pfam" id="PF00440">
    <property type="entry name" value="TetR_N"/>
    <property type="match status" value="1"/>
</dbReference>
<keyword evidence="2 4" id="KW-0238">DNA-binding</keyword>
<dbReference type="InterPro" id="IPR009057">
    <property type="entry name" value="Homeodomain-like_sf"/>
</dbReference>
<evidence type="ECO:0000256" key="4">
    <source>
        <dbReference type="PROSITE-ProRule" id="PRU00335"/>
    </source>
</evidence>
<feature type="DNA-binding region" description="H-T-H motif" evidence="4">
    <location>
        <begin position="29"/>
        <end position="48"/>
    </location>
</feature>
<evidence type="ECO:0000256" key="2">
    <source>
        <dbReference type="ARBA" id="ARBA00023125"/>
    </source>
</evidence>
<reference evidence="6 7" key="2">
    <citation type="journal article" date="2021" name="Int. J. Syst. Evol. Microbiol.">
        <title>Isolation and Polyphasic Characterization of Desulfuromonas versatilis sp. Nov., an Electrogenic Bacteria Capable of Versatile Metabolism Isolated from a Graphene Oxide-Reducing Enrichment Culture.</title>
        <authorList>
            <person name="Xie L."/>
            <person name="Yoshida N."/>
            <person name="Ishii S."/>
            <person name="Meng L."/>
        </authorList>
    </citation>
    <scope>NUCLEOTIDE SEQUENCE [LARGE SCALE GENOMIC DNA]</scope>
    <source>
        <strain evidence="6 7">NIT-T3</strain>
    </source>
</reference>
<keyword evidence="1" id="KW-0805">Transcription regulation</keyword>
<sequence>MARNKEYKREEVVDAATRVFWVKGFKGTAVSDLVAATGLNKHSMYQEFGSKEGLFRECIDNYVLRLNSEGRRLLGRQPLCIENIEAFFRRMSDHAASSDCPGCLLVNSAIEKELLEEEAFLQVKNSLSRVEELFCQNLVAAQANGEITQEKDCRTLAAFLFTFANGLMVQGKTGRDKETLESMVAVALSILKK</sequence>
<dbReference type="PRINTS" id="PR00455">
    <property type="entry name" value="HTHTETR"/>
</dbReference>
<dbReference type="SUPFAM" id="SSF46689">
    <property type="entry name" value="Homeodomain-like"/>
    <property type="match status" value="1"/>
</dbReference>
<evidence type="ECO:0000256" key="1">
    <source>
        <dbReference type="ARBA" id="ARBA00023015"/>
    </source>
</evidence>
<dbReference type="Gene3D" id="1.10.357.10">
    <property type="entry name" value="Tetracycline Repressor, domain 2"/>
    <property type="match status" value="1"/>
</dbReference>
<dbReference type="InterPro" id="IPR036271">
    <property type="entry name" value="Tet_transcr_reg_TetR-rel_C_sf"/>
</dbReference>
<accession>A0ABN6E398</accession>
<feature type="domain" description="HTH tetR-type" evidence="5">
    <location>
        <begin position="6"/>
        <end position="66"/>
    </location>
</feature>
<dbReference type="InterPro" id="IPR001647">
    <property type="entry name" value="HTH_TetR"/>
</dbReference>
<organism evidence="6 7">
    <name type="scientific">Desulfuromonas versatilis</name>
    <dbReference type="NCBI Taxonomy" id="2802975"/>
    <lineage>
        <taxon>Bacteria</taxon>
        <taxon>Pseudomonadati</taxon>
        <taxon>Thermodesulfobacteriota</taxon>
        <taxon>Desulfuromonadia</taxon>
        <taxon>Desulfuromonadales</taxon>
        <taxon>Desulfuromonadaceae</taxon>
        <taxon>Desulfuromonas</taxon>
    </lineage>
</organism>
<gene>
    <name evidence="6" type="ORF">DESUT3_33480</name>
</gene>
<reference evidence="6 7" key="1">
    <citation type="journal article" date="2016" name="C (Basel)">
        <title>Selective Growth of and Electricity Production by Marine Exoelectrogenic Bacteria in Self-Aggregated Hydrogel of Microbially Reduced Graphene Oxide.</title>
        <authorList>
            <person name="Yoshida N."/>
            <person name="Goto Y."/>
            <person name="Miyata Y."/>
        </authorList>
    </citation>
    <scope>NUCLEOTIDE SEQUENCE [LARGE SCALE GENOMIC DNA]</scope>
    <source>
        <strain evidence="6 7">NIT-T3</strain>
    </source>
</reference>
<evidence type="ECO:0000313" key="6">
    <source>
        <dbReference type="EMBL" id="BCR06279.1"/>
    </source>
</evidence>
<dbReference type="PANTHER" id="PTHR47506:SF1">
    <property type="entry name" value="HTH-TYPE TRANSCRIPTIONAL REGULATOR YJDC"/>
    <property type="match status" value="1"/>
</dbReference>
<dbReference type="PANTHER" id="PTHR47506">
    <property type="entry name" value="TRANSCRIPTIONAL REGULATORY PROTEIN"/>
    <property type="match status" value="1"/>
</dbReference>
<dbReference type="PROSITE" id="PS50977">
    <property type="entry name" value="HTH_TETR_2"/>
    <property type="match status" value="1"/>
</dbReference>
<keyword evidence="7" id="KW-1185">Reference proteome</keyword>
<dbReference type="Gene3D" id="1.10.10.60">
    <property type="entry name" value="Homeodomain-like"/>
    <property type="match status" value="1"/>
</dbReference>
<evidence type="ECO:0000313" key="7">
    <source>
        <dbReference type="Proteomes" id="UP001319827"/>
    </source>
</evidence>
<protein>
    <submittedName>
        <fullName evidence="6">TetR family transcriptional regulator</fullName>
    </submittedName>
</protein>
<dbReference type="Proteomes" id="UP001319827">
    <property type="component" value="Chromosome"/>
</dbReference>
<dbReference type="RefSeq" id="WP_221249650.1">
    <property type="nucleotide sequence ID" value="NZ_AP024355.1"/>
</dbReference>
<evidence type="ECO:0000256" key="3">
    <source>
        <dbReference type="ARBA" id="ARBA00023163"/>
    </source>
</evidence>
<dbReference type="InterPro" id="IPR011075">
    <property type="entry name" value="TetR_C"/>
</dbReference>